<dbReference type="EMBL" id="CP093345">
    <property type="protein sequence ID" value="WOG90927.1"/>
    <property type="molecule type" value="Genomic_DNA"/>
</dbReference>
<gene>
    <name evidence="8" type="ORF">DCAR_0310174</name>
</gene>
<evidence type="ECO:0000256" key="2">
    <source>
        <dbReference type="ARBA" id="ARBA00022679"/>
    </source>
</evidence>
<dbReference type="FunFam" id="1.10.10.10:FF:000357">
    <property type="entry name" value="Caffeic acid 3-O-methyltransferase"/>
    <property type="match status" value="1"/>
</dbReference>
<keyword evidence="2" id="KW-0808">Transferase</keyword>
<evidence type="ECO:0000256" key="1">
    <source>
        <dbReference type="ARBA" id="ARBA00022603"/>
    </source>
</evidence>
<dbReference type="Pfam" id="PF00891">
    <property type="entry name" value="Methyltransf_2"/>
    <property type="match status" value="1"/>
</dbReference>
<dbReference type="GO" id="GO:0008757">
    <property type="term" value="F:S-adenosylmethionine-dependent methyltransferase activity"/>
    <property type="evidence" value="ECO:0007669"/>
    <property type="project" value="UniProtKB-ARBA"/>
</dbReference>
<dbReference type="InterPro" id="IPR012967">
    <property type="entry name" value="COMT_dimerisation"/>
</dbReference>
<accession>A0AAF0WJX3</accession>
<dbReference type="Gene3D" id="3.40.50.150">
    <property type="entry name" value="Vaccinia Virus protein VP39"/>
    <property type="match status" value="1"/>
</dbReference>
<keyword evidence="1" id="KW-0489">Methyltransferase</keyword>
<feature type="domain" description="O-methyltransferase dimerisation" evidence="7">
    <location>
        <begin position="19"/>
        <end position="112"/>
    </location>
</feature>
<dbReference type="PROSITE" id="PS51683">
    <property type="entry name" value="SAM_OMT_II"/>
    <property type="match status" value="1"/>
</dbReference>
<dbReference type="GO" id="GO:0032259">
    <property type="term" value="P:methylation"/>
    <property type="evidence" value="ECO:0007669"/>
    <property type="project" value="UniProtKB-KW"/>
</dbReference>
<evidence type="ECO:0000259" key="7">
    <source>
        <dbReference type="Pfam" id="PF08100"/>
    </source>
</evidence>
<dbReference type="InterPro" id="IPR016461">
    <property type="entry name" value="COMT-like"/>
</dbReference>
<evidence type="ECO:0000313" key="8">
    <source>
        <dbReference type="EMBL" id="WOG90927.1"/>
    </source>
</evidence>
<protein>
    <submittedName>
        <fullName evidence="8">Uncharacterized protein</fullName>
    </submittedName>
</protein>
<dbReference type="GO" id="GO:0009805">
    <property type="term" value="P:coumarin biosynthetic process"/>
    <property type="evidence" value="ECO:0007669"/>
    <property type="project" value="UniProtKB-ARBA"/>
</dbReference>
<evidence type="ECO:0000256" key="3">
    <source>
        <dbReference type="ARBA" id="ARBA00022691"/>
    </source>
</evidence>
<evidence type="ECO:0000256" key="5">
    <source>
        <dbReference type="PIRSR" id="PIRSR005739-1"/>
    </source>
</evidence>
<evidence type="ECO:0000313" key="9">
    <source>
        <dbReference type="Proteomes" id="UP000077755"/>
    </source>
</evidence>
<dbReference type="AlphaFoldDB" id="A0AAF0WJX3"/>
<evidence type="ECO:0000256" key="4">
    <source>
        <dbReference type="ARBA" id="ARBA00034481"/>
    </source>
</evidence>
<keyword evidence="3" id="KW-0949">S-adenosyl-L-methionine</keyword>
<dbReference type="GO" id="GO:0046983">
    <property type="term" value="F:protein dimerization activity"/>
    <property type="evidence" value="ECO:0007669"/>
    <property type="project" value="InterPro"/>
</dbReference>
<reference evidence="8" key="1">
    <citation type="journal article" date="2016" name="Nat. Genet.">
        <title>A high-quality carrot genome assembly provides new insights into carotenoid accumulation and asterid genome evolution.</title>
        <authorList>
            <person name="Iorizzo M."/>
            <person name="Ellison S."/>
            <person name="Senalik D."/>
            <person name="Zeng P."/>
            <person name="Satapoomin P."/>
            <person name="Huang J."/>
            <person name="Bowman M."/>
            <person name="Iovene M."/>
            <person name="Sanseverino W."/>
            <person name="Cavagnaro P."/>
            <person name="Yildiz M."/>
            <person name="Macko-Podgorni A."/>
            <person name="Moranska E."/>
            <person name="Grzebelus E."/>
            <person name="Grzebelus D."/>
            <person name="Ashrafi H."/>
            <person name="Zheng Z."/>
            <person name="Cheng S."/>
            <person name="Spooner D."/>
            <person name="Van Deynze A."/>
            <person name="Simon P."/>
        </authorList>
    </citation>
    <scope>NUCLEOTIDE SEQUENCE</scope>
    <source>
        <tissue evidence="8">Leaf</tissue>
    </source>
</reference>
<dbReference type="SUPFAM" id="SSF46785">
    <property type="entry name" value="Winged helix' DNA-binding domain"/>
    <property type="match status" value="1"/>
</dbReference>
<dbReference type="Pfam" id="PF08100">
    <property type="entry name" value="Dimerisation"/>
    <property type="match status" value="1"/>
</dbReference>
<dbReference type="Gene3D" id="1.10.10.10">
    <property type="entry name" value="Winged helix-like DNA-binding domain superfamily/Winged helix DNA-binding domain"/>
    <property type="match status" value="1"/>
</dbReference>
<proteinExistence type="inferred from homology"/>
<dbReference type="GO" id="GO:0008171">
    <property type="term" value="F:O-methyltransferase activity"/>
    <property type="evidence" value="ECO:0007669"/>
    <property type="project" value="InterPro"/>
</dbReference>
<reference evidence="8" key="2">
    <citation type="submission" date="2022-03" db="EMBL/GenBank/DDBJ databases">
        <title>Draft title - Genomic analysis of global carrot germplasm unveils the trajectory of domestication and the origin of high carotenoid orange carrot.</title>
        <authorList>
            <person name="Iorizzo M."/>
            <person name="Ellison S."/>
            <person name="Senalik D."/>
            <person name="Macko-Podgorni A."/>
            <person name="Grzebelus D."/>
            <person name="Bostan H."/>
            <person name="Rolling W."/>
            <person name="Curaba J."/>
            <person name="Simon P."/>
        </authorList>
    </citation>
    <scope>NUCLEOTIDE SEQUENCE</scope>
    <source>
        <tissue evidence="8">Leaf</tissue>
    </source>
</reference>
<dbReference type="PIRSF" id="PIRSF005739">
    <property type="entry name" value="O-mtase"/>
    <property type="match status" value="1"/>
</dbReference>
<name>A0AAF0WJX3_DAUCS</name>
<dbReference type="InterPro" id="IPR036388">
    <property type="entry name" value="WH-like_DNA-bd_sf"/>
</dbReference>
<feature type="domain" description="O-methyltransferase C-terminal" evidence="6">
    <location>
        <begin position="135"/>
        <end position="340"/>
    </location>
</feature>
<evidence type="ECO:0000259" key="6">
    <source>
        <dbReference type="Pfam" id="PF00891"/>
    </source>
</evidence>
<dbReference type="SUPFAM" id="SSF53335">
    <property type="entry name" value="S-adenosyl-L-methionine-dependent methyltransferases"/>
    <property type="match status" value="1"/>
</dbReference>
<dbReference type="PANTHER" id="PTHR11746">
    <property type="entry name" value="O-METHYLTRANSFERASE"/>
    <property type="match status" value="1"/>
</dbReference>
<dbReference type="InterPro" id="IPR036390">
    <property type="entry name" value="WH_DNA-bd_sf"/>
</dbReference>
<dbReference type="InterPro" id="IPR001077">
    <property type="entry name" value="COMT_C"/>
</dbReference>
<dbReference type="FunFam" id="3.40.50.150:FF:000061">
    <property type="entry name" value="Caffeic acid O-methyltransferase"/>
    <property type="match status" value="1"/>
</dbReference>
<dbReference type="Proteomes" id="UP000077755">
    <property type="component" value="Chromosome 3"/>
</dbReference>
<organism evidence="8 9">
    <name type="scientific">Daucus carota subsp. sativus</name>
    <name type="common">Carrot</name>
    <dbReference type="NCBI Taxonomy" id="79200"/>
    <lineage>
        <taxon>Eukaryota</taxon>
        <taxon>Viridiplantae</taxon>
        <taxon>Streptophyta</taxon>
        <taxon>Embryophyta</taxon>
        <taxon>Tracheophyta</taxon>
        <taxon>Spermatophyta</taxon>
        <taxon>Magnoliopsida</taxon>
        <taxon>eudicotyledons</taxon>
        <taxon>Gunneridae</taxon>
        <taxon>Pentapetalae</taxon>
        <taxon>asterids</taxon>
        <taxon>campanulids</taxon>
        <taxon>Apiales</taxon>
        <taxon>Apiaceae</taxon>
        <taxon>Apioideae</taxon>
        <taxon>Scandiceae</taxon>
        <taxon>Daucinae</taxon>
        <taxon>Daucus</taxon>
        <taxon>Daucus sect. Daucus</taxon>
    </lineage>
</organism>
<dbReference type="InterPro" id="IPR029063">
    <property type="entry name" value="SAM-dependent_MTases_sf"/>
</dbReference>
<keyword evidence="9" id="KW-1185">Reference proteome</keyword>
<dbReference type="KEGG" id="dcr:108214103"/>
<comment type="similarity">
    <text evidence="4">Belongs to the class I-like SAM-binding methyltransferase superfamily. Cation-independent O-methyltransferase family. COMT subfamily.</text>
</comment>
<sequence length="358" mass="39900">MDYTKYDSYKDEEACMLAMQLATASILPMVLKATIELDLLEIIAKSGSEAYVTPTELASMLPTSNPDAPVMLDRILRVLACHSVLKCKLNELANGQVERAYGLAPVCKYLTRNEDGVSMAPLSLMFQDKVFIESWYYLKDAVLDGGSPFNKAFGMNAFEYNQSDPRFNKIFNQAMKNHSTIIMNKILENYKGFEGLTSLVDVGGNTGATLNTIISKYPTIKGINFDLPHIVKEAPSYSGVVHVGGDMFASVPKGDAIFLKWICHDWNDERCLRLLMNCYQALPDKGKLVIVESILPELPVNSLATKNAVQLDVFMLVQAPGGKERTEKEFEALAKCAGFERFNKVCCTSDYWIMELCK</sequence>
<feature type="active site" description="Proton acceptor" evidence="5">
    <location>
        <position position="264"/>
    </location>
</feature>